<accession>A0A1M5JW38</accession>
<reference evidence="1 2" key="1">
    <citation type="submission" date="2016-11" db="EMBL/GenBank/DDBJ databases">
        <authorList>
            <person name="Jaros S."/>
            <person name="Januszkiewicz K."/>
            <person name="Wedrychowicz H."/>
        </authorList>
    </citation>
    <scope>NUCLEOTIDE SEQUENCE [LARGE SCALE GENOMIC DNA]</scope>
    <source>
        <strain evidence="1 2">GAS242</strain>
    </source>
</reference>
<proteinExistence type="predicted"/>
<dbReference type="AlphaFoldDB" id="A0A1M5JW38"/>
<evidence type="ECO:0000313" key="2">
    <source>
        <dbReference type="Proteomes" id="UP000190675"/>
    </source>
</evidence>
<dbReference type="Proteomes" id="UP000190675">
    <property type="component" value="Chromosome I"/>
</dbReference>
<protein>
    <submittedName>
        <fullName evidence="1">Uncharacterized protein</fullName>
    </submittedName>
</protein>
<organism evidence="1 2">
    <name type="scientific">Bradyrhizobium erythrophlei</name>
    <dbReference type="NCBI Taxonomy" id="1437360"/>
    <lineage>
        <taxon>Bacteria</taxon>
        <taxon>Pseudomonadati</taxon>
        <taxon>Pseudomonadota</taxon>
        <taxon>Alphaproteobacteria</taxon>
        <taxon>Hyphomicrobiales</taxon>
        <taxon>Nitrobacteraceae</taxon>
        <taxon>Bradyrhizobium</taxon>
    </lineage>
</organism>
<gene>
    <name evidence="1" type="ORF">SAMN05444169_2491</name>
</gene>
<sequence>MRTLLTILIALGVICIWDVNYNHGALTDGTRSMLRDIGHSIP</sequence>
<evidence type="ECO:0000313" key="1">
    <source>
        <dbReference type="EMBL" id="SHG44233.1"/>
    </source>
</evidence>
<dbReference type="EMBL" id="LT670818">
    <property type="protein sequence ID" value="SHG44233.1"/>
    <property type="molecule type" value="Genomic_DNA"/>
</dbReference>
<name>A0A1M5JW38_9BRAD</name>